<protein>
    <submittedName>
        <fullName evidence="1">Peptidase A1 domain-containing protein</fullName>
    </submittedName>
</protein>
<dbReference type="EMBL" id="CM046505">
    <property type="protein sequence ID" value="KAI8675333.1"/>
    <property type="molecule type" value="Genomic_DNA"/>
</dbReference>
<accession>A0ACC0R563</accession>
<evidence type="ECO:0000313" key="2">
    <source>
        <dbReference type="Proteomes" id="UP001065298"/>
    </source>
</evidence>
<name>A0ACC0R563_9HYPO</name>
<keyword evidence="2" id="KW-1185">Reference proteome</keyword>
<gene>
    <name evidence="1" type="ORF">NCS57_00434300</name>
</gene>
<evidence type="ECO:0000313" key="1">
    <source>
        <dbReference type="EMBL" id="KAI8675333.1"/>
    </source>
</evidence>
<sequence length="517" mass="55989">MRWTTLGTVAAALSCADALSFPRSKTGKGYLSVHVGTVEKPKKEKTRRDGDAFIAVLDNMGYFYATDLEIGTPPQKITVLLDTGSNELWVNPDCDEASSIREYNMCHEMGQYEPDDSTTPPIGPFGRETLRYGDASDPSTHTSATIRYYADTFTFGDAKLKNQTFGVLIESDGIAQGILGLAPDTRGGFDNDDPYRLLLTSMAVEGLINSRVYSLDLRHSEADEGAVIYGGIDRNKYIGNLEKRPIVRGEGGEYRLAVELSSIGMTTEGEEHEFDLDDADKNVILDSGSTLSRLHFEAAKPILEMLDVQDNGEGFYITDCDNRDRDATADFGFGNKIVRVPLSDLIIEMGYAQCYVGIVVTTNQQILGDSVLRAGYFVFDWDNKEVHIAQAANCGDEDIVVVGSGKDAVPSEKGKCKEGDAFTTGHATVTRSPTRTGLATSAYTTTYTVTSCPEFERDCRTGVVTTQTVGPQRTVTVTAGANSGNNGDDDDSAAWQPMPLGWVFAVLGGFALGANLL</sequence>
<comment type="caution">
    <text evidence="1">The sequence shown here is derived from an EMBL/GenBank/DDBJ whole genome shotgun (WGS) entry which is preliminary data.</text>
</comment>
<organism evidence="1 2">
    <name type="scientific">Fusarium keratoplasticum</name>
    <dbReference type="NCBI Taxonomy" id="1328300"/>
    <lineage>
        <taxon>Eukaryota</taxon>
        <taxon>Fungi</taxon>
        <taxon>Dikarya</taxon>
        <taxon>Ascomycota</taxon>
        <taxon>Pezizomycotina</taxon>
        <taxon>Sordariomycetes</taxon>
        <taxon>Hypocreomycetidae</taxon>
        <taxon>Hypocreales</taxon>
        <taxon>Nectriaceae</taxon>
        <taxon>Fusarium</taxon>
        <taxon>Fusarium solani species complex</taxon>
    </lineage>
</organism>
<proteinExistence type="predicted"/>
<reference evidence="1" key="1">
    <citation type="submission" date="2022-06" db="EMBL/GenBank/DDBJ databases">
        <title>Fusarium solani species complex genomes reveal bases of compartmentalisation and animal pathogenesis.</title>
        <authorList>
            <person name="Tsai I.J."/>
        </authorList>
    </citation>
    <scope>NUCLEOTIDE SEQUENCE</scope>
    <source>
        <strain evidence="1">Fu6.1</strain>
    </source>
</reference>
<dbReference type="Proteomes" id="UP001065298">
    <property type="component" value="Chromosome 3"/>
</dbReference>